<dbReference type="PANTHER" id="PTHR30055:SF240">
    <property type="entry name" value="HTH-TYPE TRANSCRIPTIONAL REGULATOR ACRR"/>
    <property type="match status" value="1"/>
</dbReference>
<dbReference type="KEGG" id="rir:BN877_p0444"/>
<evidence type="ECO:0000313" key="6">
    <source>
        <dbReference type="EMBL" id="CDI12166.1"/>
    </source>
</evidence>
<name>U4QID5_9HYPH</name>
<dbReference type="GO" id="GO:0000976">
    <property type="term" value="F:transcription cis-regulatory region binding"/>
    <property type="evidence" value="ECO:0007669"/>
    <property type="project" value="TreeGrafter"/>
</dbReference>
<dbReference type="PROSITE" id="PS50977">
    <property type="entry name" value="HTH_TETR_2"/>
    <property type="match status" value="1"/>
</dbReference>
<protein>
    <submittedName>
        <fullName evidence="6">Isoflavonoid efflux regulatory protein</fullName>
    </submittedName>
</protein>
<dbReference type="PANTHER" id="PTHR30055">
    <property type="entry name" value="HTH-TYPE TRANSCRIPTIONAL REGULATOR RUTR"/>
    <property type="match status" value="1"/>
</dbReference>
<dbReference type="Proteomes" id="UP000016944">
    <property type="component" value="Plasmid IRBL74_p"/>
</dbReference>
<dbReference type="Pfam" id="PF00440">
    <property type="entry name" value="TetR_N"/>
    <property type="match status" value="1"/>
</dbReference>
<feature type="domain" description="HTH tetR-type" evidence="5">
    <location>
        <begin position="45"/>
        <end position="105"/>
    </location>
</feature>
<dbReference type="HOGENOM" id="CLU_069356_12_3_5"/>
<dbReference type="PROSITE" id="PS01081">
    <property type="entry name" value="HTH_TETR_1"/>
    <property type="match status" value="1"/>
</dbReference>
<organism evidence="6 7">
    <name type="scientific">Agrobacterium pusense</name>
    <dbReference type="NCBI Taxonomy" id="648995"/>
    <lineage>
        <taxon>Bacteria</taxon>
        <taxon>Pseudomonadati</taxon>
        <taxon>Pseudomonadota</taxon>
        <taxon>Alphaproteobacteria</taxon>
        <taxon>Hyphomicrobiales</taxon>
        <taxon>Rhizobiaceae</taxon>
        <taxon>Rhizobium/Agrobacterium group</taxon>
        <taxon>Agrobacterium</taxon>
    </lineage>
</organism>
<gene>
    <name evidence="6" type="primary">ifeR</name>
    <name evidence="6" type="ORF">BN877_p0444</name>
</gene>
<feature type="DNA-binding region" description="H-T-H motif" evidence="4">
    <location>
        <begin position="68"/>
        <end position="87"/>
    </location>
</feature>
<accession>U4QID5</accession>
<dbReference type="EMBL" id="HG518324">
    <property type="protein sequence ID" value="CDI12166.1"/>
    <property type="molecule type" value="Genomic_DNA"/>
</dbReference>
<keyword evidence="2 4" id="KW-0238">DNA-binding</keyword>
<dbReference type="SUPFAM" id="SSF48498">
    <property type="entry name" value="Tetracyclin repressor-like, C-terminal domain"/>
    <property type="match status" value="1"/>
</dbReference>
<keyword evidence="3" id="KW-0804">Transcription</keyword>
<dbReference type="InterPro" id="IPR023772">
    <property type="entry name" value="DNA-bd_HTH_TetR-type_CS"/>
</dbReference>
<geneLocation type="plasmid" evidence="6 7">
    <name>IRBL74_p</name>
</geneLocation>
<dbReference type="GO" id="GO:0003700">
    <property type="term" value="F:DNA-binding transcription factor activity"/>
    <property type="evidence" value="ECO:0007669"/>
    <property type="project" value="TreeGrafter"/>
</dbReference>
<dbReference type="SUPFAM" id="SSF46689">
    <property type="entry name" value="Homeodomain-like"/>
    <property type="match status" value="1"/>
</dbReference>
<dbReference type="PRINTS" id="PR00455">
    <property type="entry name" value="HTHTETR"/>
</dbReference>
<dbReference type="Gene3D" id="1.10.357.10">
    <property type="entry name" value="Tetracycline Repressor, domain 2"/>
    <property type="match status" value="1"/>
</dbReference>
<dbReference type="AlphaFoldDB" id="U4QID5"/>
<dbReference type="InterPro" id="IPR036271">
    <property type="entry name" value="Tet_transcr_reg_TetR-rel_C_sf"/>
</dbReference>
<keyword evidence="1" id="KW-0805">Transcription regulation</keyword>
<dbReference type="InterPro" id="IPR001647">
    <property type="entry name" value="HTH_TetR"/>
</dbReference>
<evidence type="ECO:0000259" key="5">
    <source>
        <dbReference type="PROSITE" id="PS50977"/>
    </source>
</evidence>
<dbReference type="PATRIC" id="fig|424182.3.peg.5155"/>
<dbReference type="InterPro" id="IPR050109">
    <property type="entry name" value="HTH-type_TetR-like_transc_reg"/>
</dbReference>
<evidence type="ECO:0000256" key="3">
    <source>
        <dbReference type="ARBA" id="ARBA00023163"/>
    </source>
</evidence>
<evidence type="ECO:0000256" key="1">
    <source>
        <dbReference type="ARBA" id="ARBA00023015"/>
    </source>
</evidence>
<evidence type="ECO:0000256" key="2">
    <source>
        <dbReference type="ARBA" id="ARBA00023125"/>
    </source>
</evidence>
<reference evidence="6 7" key="1">
    <citation type="journal article" date="2013" name="Genome Announc.">
        <title>Complete Genome Sequence of the Sesbania Symbiont and Rice Growth-Promoting Endophyte Rhizobium sp. Strain IRBG74.</title>
        <authorList>
            <person name="Crook M.B."/>
            <person name="Mitra S."/>
            <person name="Ane J.M."/>
            <person name="Sadowsky M.J."/>
            <person name="Gyaneshwar P."/>
        </authorList>
    </citation>
    <scope>NUCLEOTIDE SEQUENCE [LARGE SCALE GENOMIC DNA]</scope>
    <source>
        <strain evidence="6 7">IRBG74</strain>
        <plasmid evidence="7">IRBL74_p</plasmid>
    </source>
</reference>
<evidence type="ECO:0000256" key="4">
    <source>
        <dbReference type="PROSITE-ProRule" id="PRU00335"/>
    </source>
</evidence>
<keyword evidence="6" id="KW-0614">Plasmid</keyword>
<dbReference type="InterPro" id="IPR009057">
    <property type="entry name" value="Homeodomain-like_sf"/>
</dbReference>
<sequence>MHCRPVVISCGGTGFAFAGLVHVESNGEIQTWEFRDVRRTKEQAAETGRQILQAAETLFLDKGYDNVSLEEIAALSGVTRGAIHWHFKNKHGLLLALRNEAQEPFRRFADELSEGRSSASIEKLGDIIADTFRLLEKDPRQRGLLRVMMRLDIVLAEKDEAAQNTFPEEMHELFVRIFRAVERNPGMVKPWTPEKAASMLYAAMGGLITEWALSKSVFTLSEDGSLLVATLLAGVQQKHQGLN</sequence>
<proteinExistence type="predicted"/>
<evidence type="ECO:0000313" key="7">
    <source>
        <dbReference type="Proteomes" id="UP000016944"/>
    </source>
</evidence>